<reference evidence="1 2" key="1">
    <citation type="submission" date="2024-06" db="EMBL/GenBank/DDBJ databases">
        <title>The Natural Products Discovery Center: Release of the First 8490 Sequenced Strains for Exploring Actinobacteria Biosynthetic Diversity.</title>
        <authorList>
            <person name="Kalkreuter E."/>
            <person name="Kautsar S.A."/>
            <person name="Yang D."/>
            <person name="Bader C.D."/>
            <person name="Teijaro C.N."/>
            <person name="Fluegel L."/>
            <person name="Davis C.M."/>
            <person name="Simpson J.R."/>
            <person name="Lauterbach L."/>
            <person name="Steele A.D."/>
            <person name="Gui C."/>
            <person name="Meng S."/>
            <person name="Li G."/>
            <person name="Viehrig K."/>
            <person name="Ye F."/>
            <person name="Su P."/>
            <person name="Kiefer A.F."/>
            <person name="Nichols A."/>
            <person name="Cepeda A.J."/>
            <person name="Yan W."/>
            <person name="Fan B."/>
            <person name="Jiang Y."/>
            <person name="Adhikari A."/>
            <person name="Zheng C.-J."/>
            <person name="Schuster L."/>
            <person name="Cowan T.M."/>
            <person name="Smanski M.J."/>
            <person name="Chevrette M.G."/>
            <person name="De Carvalho L.P.S."/>
            <person name="Shen B."/>
        </authorList>
    </citation>
    <scope>NUCLEOTIDE SEQUENCE [LARGE SCALE GENOMIC DNA]</scope>
    <source>
        <strain evidence="1 2">NPDC048946</strain>
    </source>
</reference>
<name>A0ABV3DB67_9ACTN</name>
<accession>A0ABV3DB67</accession>
<organism evidence="1 2">
    <name type="scientific">Streptodolium elevatio</name>
    <dbReference type="NCBI Taxonomy" id="3157996"/>
    <lineage>
        <taxon>Bacteria</taxon>
        <taxon>Bacillati</taxon>
        <taxon>Actinomycetota</taxon>
        <taxon>Actinomycetes</taxon>
        <taxon>Kitasatosporales</taxon>
        <taxon>Streptomycetaceae</taxon>
        <taxon>Streptodolium</taxon>
    </lineage>
</organism>
<dbReference type="EMBL" id="JBEZFP010000009">
    <property type="protein sequence ID" value="MEU8132989.1"/>
    <property type="molecule type" value="Genomic_DNA"/>
</dbReference>
<comment type="caution">
    <text evidence="1">The sequence shown here is derived from an EMBL/GenBank/DDBJ whole genome shotgun (WGS) entry which is preliminary data.</text>
</comment>
<proteinExistence type="predicted"/>
<gene>
    <name evidence="1" type="ORF">AB0C36_05725</name>
</gene>
<sequence>MIGHYRQPISWQRQLSPGQDVDRYGSESGSLLAPDGYLKRLS</sequence>
<dbReference type="RefSeq" id="WP_358349725.1">
    <property type="nucleotide sequence ID" value="NZ_JBEZFP010000009.1"/>
</dbReference>
<protein>
    <submittedName>
        <fullName evidence="1">Uncharacterized protein</fullName>
    </submittedName>
</protein>
<evidence type="ECO:0000313" key="1">
    <source>
        <dbReference type="EMBL" id="MEU8132989.1"/>
    </source>
</evidence>
<keyword evidence="2" id="KW-1185">Reference proteome</keyword>
<evidence type="ECO:0000313" key="2">
    <source>
        <dbReference type="Proteomes" id="UP001551482"/>
    </source>
</evidence>
<dbReference type="Proteomes" id="UP001551482">
    <property type="component" value="Unassembled WGS sequence"/>
</dbReference>